<feature type="region of interest" description="Disordered" evidence="1">
    <location>
        <begin position="385"/>
        <end position="432"/>
    </location>
</feature>
<keyword evidence="3" id="KW-1185">Reference proteome</keyword>
<proteinExistence type="predicted"/>
<dbReference type="Proteomes" id="UP000749293">
    <property type="component" value="Unassembled WGS sequence"/>
</dbReference>
<evidence type="ECO:0000256" key="1">
    <source>
        <dbReference type="SAM" id="MobiDB-lite"/>
    </source>
</evidence>
<dbReference type="GeneID" id="55969924"/>
<dbReference type="RefSeq" id="XP_035323509.1">
    <property type="nucleotide sequence ID" value="XM_035465672.1"/>
</dbReference>
<accession>A0A9P4YYI8</accession>
<feature type="compositionally biased region" description="Polar residues" evidence="1">
    <location>
        <begin position="202"/>
        <end position="211"/>
    </location>
</feature>
<protein>
    <submittedName>
        <fullName evidence="2">Conserved serine-rich protein</fullName>
    </submittedName>
</protein>
<evidence type="ECO:0000313" key="3">
    <source>
        <dbReference type="Proteomes" id="UP000749293"/>
    </source>
</evidence>
<evidence type="ECO:0000313" key="2">
    <source>
        <dbReference type="EMBL" id="KAF4124857.1"/>
    </source>
</evidence>
<dbReference type="EMBL" id="JAANYQ010000003">
    <property type="protein sequence ID" value="KAF4124857.1"/>
    <property type="molecule type" value="Genomic_DNA"/>
</dbReference>
<feature type="compositionally biased region" description="Basic and acidic residues" evidence="1">
    <location>
        <begin position="112"/>
        <end position="124"/>
    </location>
</feature>
<organism evidence="2 3">
    <name type="scientific">Geosmithia morbida</name>
    <dbReference type="NCBI Taxonomy" id="1094350"/>
    <lineage>
        <taxon>Eukaryota</taxon>
        <taxon>Fungi</taxon>
        <taxon>Dikarya</taxon>
        <taxon>Ascomycota</taxon>
        <taxon>Pezizomycotina</taxon>
        <taxon>Sordariomycetes</taxon>
        <taxon>Hypocreomycetidae</taxon>
        <taxon>Hypocreales</taxon>
        <taxon>Bionectriaceae</taxon>
        <taxon>Geosmithia</taxon>
    </lineage>
</organism>
<feature type="region of interest" description="Disordered" evidence="1">
    <location>
        <begin position="47"/>
        <end position="298"/>
    </location>
</feature>
<name>A0A9P4YYI8_9HYPO</name>
<dbReference type="AlphaFoldDB" id="A0A9P4YYI8"/>
<reference evidence="2" key="1">
    <citation type="submission" date="2020-03" db="EMBL/GenBank/DDBJ databases">
        <title>Site-based positive gene gene selection in Geosmithia morbida across the United States reveals a broad range of putative effectors and factors for local host and environmental adapation.</title>
        <authorList>
            <person name="Onufrak A."/>
            <person name="Murdoch R.W."/>
            <person name="Gazis R."/>
            <person name="Huff M."/>
            <person name="Staton M."/>
            <person name="Klingeman W."/>
            <person name="Hadziabdic D."/>
        </authorList>
    </citation>
    <scope>NUCLEOTIDE SEQUENCE</scope>
    <source>
        <strain evidence="2">1262</strain>
    </source>
</reference>
<sequence length="506" mass="54347">MKPALVNRSRAGSPLVDRPGTSMCTERSPMPASAFVVDRPRCESLNTDLDITDTAEAGGDDMAGSDKSGSEISYMTAPSTPPPPPRRSSKRRSAAYVYEGAREQSKNQARANGKEQDHPGHAAKDTLPASPTVMLLHHHSKPTTAADRRDSPQSASTARKRGPNDPPSIPYDSLPAESPIKAHSRRSLVGAAKAAFRLSMPDLSTITARSRTPSRDARRSCSPAPSPDIPSVPGGSGKPAKLLGLNSWDLAPPPPLLISPARSSSEDTCSDDLRSTTLSRPSSTPNTSRPQSIRGSPGLLGAEYKWQQHHSGYTSALPSPAFSCADGSLRLSAPPPMDLDPIQAAALKIMAQFPDVPYSVHSNRSEPSLRTHRSKSSLAAENLQQRTAPLQNPGLEVPKPLRLPVRPTSAAASTPSVGDMVKASRGKDDDYDDSQETLSKVFVECCSCKHYHDMPDELYDAMINSRGGVVSTEFSAAARCNWCRHVMKTRCCARLSTLVQVKERVH</sequence>
<feature type="region of interest" description="Disordered" evidence="1">
    <location>
        <begin position="1"/>
        <end position="32"/>
    </location>
</feature>
<comment type="caution">
    <text evidence="2">The sequence shown here is derived from an EMBL/GenBank/DDBJ whole genome shotgun (WGS) entry which is preliminary data.</text>
</comment>
<dbReference type="OrthoDB" id="5386674at2759"/>
<feature type="compositionally biased region" description="Low complexity" evidence="1">
    <location>
        <begin position="275"/>
        <end position="292"/>
    </location>
</feature>
<gene>
    <name evidence="2" type="ORF">GMORB2_3696</name>
</gene>